<dbReference type="OrthoDB" id="1550385at2"/>
<proteinExistence type="predicted"/>
<name>A0A225DEC3_9BACT</name>
<sequence length="358" mass="39546">MAAHETRAAVASGDDFYLGPLSESQLRRADRDTLLRPVWDGARPLHRVERPGPEGQGTDLVAEGFSIDIALTADVAGKEVSWTGRRWLVRSVAYAPARGATADRHLATAEAGPGERATRKQGRKRLSETELTAADAILTREGVTGLLTYTVTATPTTRHKRGYAGRPESDETTMSLAVQVRRNEGAIQEKKRALGWQVYASNDLTRGLAHGVWAYRGQDRMENDRSRLTGRPPGLTPIDLQDEQRIAGLVYLLSVALRILTLTEWVVRERLRQTGEKLHGAYAGQAGRKTATPSAELLLEVMKTIGMRAIEVDGQQYVLLSPLTEVQKKLLTRWGLPADLYENVVRNFPKPPRNTSEP</sequence>
<organism evidence="1 2">
    <name type="scientific">Fimbriiglobus ruber</name>
    <dbReference type="NCBI Taxonomy" id="1908690"/>
    <lineage>
        <taxon>Bacteria</taxon>
        <taxon>Pseudomonadati</taxon>
        <taxon>Planctomycetota</taxon>
        <taxon>Planctomycetia</taxon>
        <taxon>Gemmatales</taxon>
        <taxon>Gemmataceae</taxon>
        <taxon>Fimbriiglobus</taxon>
    </lineage>
</organism>
<evidence type="ECO:0008006" key="3">
    <source>
        <dbReference type="Google" id="ProtNLM"/>
    </source>
</evidence>
<accession>A0A225DEC3</accession>
<gene>
    <name evidence="1" type="ORF">FRUB_08259</name>
</gene>
<keyword evidence="2" id="KW-1185">Reference proteome</keyword>
<evidence type="ECO:0000313" key="1">
    <source>
        <dbReference type="EMBL" id="OWK35696.1"/>
    </source>
</evidence>
<comment type="caution">
    <text evidence="1">The sequence shown here is derived from an EMBL/GenBank/DDBJ whole genome shotgun (WGS) entry which is preliminary data.</text>
</comment>
<evidence type="ECO:0000313" key="2">
    <source>
        <dbReference type="Proteomes" id="UP000214646"/>
    </source>
</evidence>
<reference evidence="2" key="1">
    <citation type="submission" date="2017-06" db="EMBL/GenBank/DDBJ databases">
        <title>Genome analysis of Fimbriiglobus ruber SP5, the first member of the order Planctomycetales with confirmed chitinolytic capability.</title>
        <authorList>
            <person name="Ravin N.V."/>
            <person name="Rakitin A.L."/>
            <person name="Ivanova A.A."/>
            <person name="Beletsky A.V."/>
            <person name="Kulichevskaya I.S."/>
            <person name="Mardanov A.V."/>
            <person name="Dedysh S.N."/>
        </authorList>
    </citation>
    <scope>NUCLEOTIDE SEQUENCE [LARGE SCALE GENOMIC DNA]</scope>
    <source>
        <strain evidence="2">SP5</strain>
    </source>
</reference>
<dbReference type="AlphaFoldDB" id="A0A225DEC3"/>
<dbReference type="Proteomes" id="UP000214646">
    <property type="component" value="Unassembled WGS sequence"/>
</dbReference>
<dbReference type="EMBL" id="NIDE01000017">
    <property type="protein sequence ID" value="OWK35696.1"/>
    <property type="molecule type" value="Genomic_DNA"/>
</dbReference>
<protein>
    <recommendedName>
        <fullName evidence="3">Transposase</fullName>
    </recommendedName>
</protein>